<evidence type="ECO:0000313" key="1">
    <source>
        <dbReference type="Ensembl" id="ENSCJPP00005012961.1"/>
    </source>
</evidence>
<dbReference type="Proteomes" id="UP000694412">
    <property type="component" value="Chromosome 2"/>
</dbReference>
<dbReference type="AlphaFoldDB" id="A0A8C2TFN2"/>
<dbReference type="GeneTree" id="ENSGT01030000235508"/>
<sequence length="83" mass="9138">MNMTRKSKSPMLNRAGRDIIKAKRRVRIPLAALMSLSIRPIRAKRMTLKSVGGKKCSNALPIHFRRISSASSNKNGSCKGLSS</sequence>
<name>A0A8C2TFN2_COTJA</name>
<keyword evidence="2" id="KW-1185">Reference proteome</keyword>
<reference evidence="1" key="1">
    <citation type="submission" date="2015-11" db="EMBL/GenBank/DDBJ databases">
        <authorList>
            <consortium name="International Coturnix japonica Genome Analysis Consortium"/>
            <person name="Warren W."/>
            <person name="Burt D.W."/>
            <person name="Antin P.B."/>
            <person name="Lanford R."/>
            <person name="Gros J."/>
            <person name="Wilson R.K."/>
        </authorList>
    </citation>
    <scope>NUCLEOTIDE SEQUENCE [LARGE SCALE GENOMIC DNA]</scope>
</reference>
<evidence type="ECO:0000313" key="2">
    <source>
        <dbReference type="Proteomes" id="UP000694412"/>
    </source>
</evidence>
<reference evidence="1" key="3">
    <citation type="submission" date="2025-09" db="UniProtKB">
        <authorList>
            <consortium name="Ensembl"/>
        </authorList>
    </citation>
    <scope>IDENTIFICATION</scope>
</reference>
<reference evidence="1" key="2">
    <citation type="submission" date="2025-08" db="UniProtKB">
        <authorList>
            <consortium name="Ensembl"/>
        </authorList>
    </citation>
    <scope>IDENTIFICATION</scope>
</reference>
<accession>A0A8C2TFN2</accession>
<dbReference type="Ensembl" id="ENSCJPT00005018680.1">
    <property type="protein sequence ID" value="ENSCJPP00005012961.1"/>
    <property type="gene ID" value="ENSCJPG00005010973.1"/>
</dbReference>
<organism evidence="1 2">
    <name type="scientific">Coturnix japonica</name>
    <name type="common">Japanese quail</name>
    <name type="synonym">Coturnix coturnix japonica</name>
    <dbReference type="NCBI Taxonomy" id="93934"/>
    <lineage>
        <taxon>Eukaryota</taxon>
        <taxon>Metazoa</taxon>
        <taxon>Chordata</taxon>
        <taxon>Craniata</taxon>
        <taxon>Vertebrata</taxon>
        <taxon>Euteleostomi</taxon>
        <taxon>Archelosauria</taxon>
        <taxon>Archosauria</taxon>
        <taxon>Dinosauria</taxon>
        <taxon>Saurischia</taxon>
        <taxon>Theropoda</taxon>
        <taxon>Coelurosauria</taxon>
        <taxon>Aves</taxon>
        <taxon>Neognathae</taxon>
        <taxon>Galloanserae</taxon>
        <taxon>Galliformes</taxon>
        <taxon>Phasianidae</taxon>
        <taxon>Perdicinae</taxon>
        <taxon>Coturnix</taxon>
    </lineage>
</organism>
<protein>
    <submittedName>
        <fullName evidence="1">Uncharacterized protein</fullName>
    </submittedName>
</protein>
<proteinExistence type="predicted"/>